<reference evidence="2 3" key="1">
    <citation type="journal article" date="2022" name="Int. J. Syst. Evol. Microbiol.">
        <title>Noviherbaspirillum aridicola sp. nov., isolated from an arid soil in Pakistan.</title>
        <authorList>
            <person name="Khan I.U."/>
            <person name="Saqib M."/>
            <person name="Amin A."/>
            <person name="Hussain F."/>
            <person name="Li L."/>
            <person name="Liu Y.H."/>
            <person name="Fang B.Z."/>
            <person name="Ahmed I."/>
            <person name="Li W.J."/>
        </authorList>
    </citation>
    <scope>NUCLEOTIDE SEQUENCE [LARGE SCALE GENOMIC DNA]</scope>
    <source>
        <strain evidence="2 3">NCCP-691</strain>
    </source>
</reference>
<organism evidence="2 3">
    <name type="scientific">Noviherbaspirillum aridicola</name>
    <dbReference type="NCBI Taxonomy" id="2849687"/>
    <lineage>
        <taxon>Bacteria</taxon>
        <taxon>Pseudomonadati</taxon>
        <taxon>Pseudomonadota</taxon>
        <taxon>Betaproteobacteria</taxon>
        <taxon>Burkholderiales</taxon>
        <taxon>Oxalobacteraceae</taxon>
        <taxon>Noviherbaspirillum</taxon>
    </lineage>
</organism>
<accession>A0ABQ4Q151</accession>
<evidence type="ECO:0000313" key="3">
    <source>
        <dbReference type="Proteomes" id="UP000887222"/>
    </source>
</evidence>
<sequence>MRARFMQLLRQHRFDPALRVAGEWPEAAAEIGRLWQAQIERFRPANADRDALDRLLALEAERKSLPHDPVRSHALRMVGRSEPAGAGDGHARTRHEVCEQEIETFFDALRFTPSERARIRQGFETMGTGGMHRALPVLLTSVVIGLGGGALMADGGTLKAGLHIARMSVQLALGAAIFYAGRDRFRTSALEDVLTHGRADSAPRLKQAPHLMRASWDAMRRIPGMRSALGALESAIGRLDDGGEAPDPAAVADLRRCFARVCHLMSVADGYKRAADNAAGEFQGNERTLTVSWGTSLMYLIGMGLSILTPMKIDAAGVGGAMTASAALGLLAFLAAQVAGGADADGLEKGQRAIVNLVRHVVGDVAHDRVLDDWARAYADYLAADGGRQAPSRKAALQRLDETLAGLDAGQGSERGEDEPGAGDTPPSAGTGRSFPQPAPAPAPAGDGNTAGDAELEALLRFTLFASERLDTGARPASPPPGPDPAPRPATSADAAGTDGGRTKESDPLQRALADILLQSWKTPLGLRLEAMDRLLTGEVARTHDRLLRTATDLGPRNLFGLRGGRKRADALRDALKGDLADLHHLECARREMRADDGGSPARDAADRAAAHLAHIRNRHVRDLFTGDTRAQLAAMRKSRRLTAGETLRYTVTNFGSNVLPVVVTTGLGAGDLSVTLQRVAGTYAGPQYLDFKMGALASTGVQPGAYISAGARAAFQKRDMDTVREALRPAQPETVRAPKPEDGEQQAWLDELVARLEQRKRVPEVLAFPAPGEDDMAVPLAGTAGHLSSLYRGASGKQKRAAKMAYMKMGLTQAGVGTVAVMMQPFAARRMEQSRDARQSAPALLDRAREAMARRRPAMAGDDVADGGRGQA</sequence>
<name>A0ABQ4Q151_9BURK</name>
<gene>
    <name evidence="2" type="ORF">NCCP691_09250</name>
</gene>
<dbReference type="EMBL" id="BPMK01000003">
    <property type="protein sequence ID" value="GIZ50911.1"/>
    <property type="molecule type" value="Genomic_DNA"/>
</dbReference>
<feature type="region of interest" description="Disordered" evidence="1">
    <location>
        <begin position="471"/>
        <end position="507"/>
    </location>
</feature>
<proteinExistence type="predicted"/>
<evidence type="ECO:0000313" key="2">
    <source>
        <dbReference type="EMBL" id="GIZ50911.1"/>
    </source>
</evidence>
<dbReference type="RefSeq" id="WP_220807077.1">
    <property type="nucleotide sequence ID" value="NZ_BPMK01000003.1"/>
</dbReference>
<keyword evidence="3" id="KW-1185">Reference proteome</keyword>
<evidence type="ECO:0000256" key="1">
    <source>
        <dbReference type="SAM" id="MobiDB-lite"/>
    </source>
</evidence>
<comment type="caution">
    <text evidence="2">The sequence shown here is derived from an EMBL/GenBank/DDBJ whole genome shotgun (WGS) entry which is preliminary data.</text>
</comment>
<feature type="compositionally biased region" description="Pro residues" evidence="1">
    <location>
        <begin position="477"/>
        <end position="488"/>
    </location>
</feature>
<evidence type="ECO:0008006" key="4">
    <source>
        <dbReference type="Google" id="ProtNLM"/>
    </source>
</evidence>
<feature type="region of interest" description="Disordered" evidence="1">
    <location>
        <begin position="833"/>
        <end position="873"/>
    </location>
</feature>
<protein>
    <recommendedName>
        <fullName evidence="4">SMODS and SLOG-associating 2TM effector domain-containing protein</fullName>
    </recommendedName>
</protein>
<feature type="region of interest" description="Disordered" evidence="1">
    <location>
        <begin position="407"/>
        <end position="451"/>
    </location>
</feature>
<dbReference type="Proteomes" id="UP000887222">
    <property type="component" value="Unassembled WGS sequence"/>
</dbReference>